<dbReference type="GO" id="GO:0043023">
    <property type="term" value="F:ribosomal large subunit binding"/>
    <property type="evidence" value="ECO:0007669"/>
    <property type="project" value="TreeGrafter"/>
</dbReference>
<evidence type="ECO:0000256" key="1">
    <source>
        <dbReference type="SAM" id="Coils"/>
    </source>
</evidence>
<organism evidence="2 3">
    <name type="scientific">Sulfuricurvum kujiense</name>
    <dbReference type="NCBI Taxonomy" id="148813"/>
    <lineage>
        <taxon>Bacteria</taxon>
        <taxon>Pseudomonadati</taxon>
        <taxon>Campylobacterota</taxon>
        <taxon>Epsilonproteobacteria</taxon>
        <taxon>Campylobacterales</taxon>
        <taxon>Sulfurimonadaceae</taxon>
        <taxon>Sulfuricurvum</taxon>
    </lineage>
</organism>
<dbReference type="GO" id="GO:0072344">
    <property type="term" value="P:rescue of stalled ribosome"/>
    <property type="evidence" value="ECO:0007669"/>
    <property type="project" value="TreeGrafter"/>
</dbReference>
<evidence type="ECO:0000313" key="2">
    <source>
        <dbReference type="EMBL" id="DAB39455.1"/>
    </source>
</evidence>
<reference evidence="2 3" key="1">
    <citation type="journal article" date="2017" name="Front. Microbiol.">
        <title>Comparative Genomic Analysis of the Class Epsilonproteobacteria and Proposed Reclassification to Epsilonbacteraeota (phyl. nov.).</title>
        <authorList>
            <person name="Waite D.W."/>
            <person name="Vanwonterghem I."/>
            <person name="Rinke C."/>
            <person name="Parks D.H."/>
            <person name="Zhang Y."/>
            <person name="Takai K."/>
            <person name="Sievert S.M."/>
            <person name="Simon J."/>
            <person name="Campbell B.J."/>
            <person name="Hanson T.E."/>
            <person name="Woyke T."/>
            <person name="Klotz M.G."/>
            <person name="Hugenholtz P."/>
        </authorList>
    </citation>
    <scope>NUCLEOTIDE SEQUENCE [LARGE SCALE GENOMIC DNA]</scope>
    <source>
        <strain evidence="2">UBA12443</strain>
    </source>
</reference>
<dbReference type="AlphaFoldDB" id="A0A2D3WHS6"/>
<name>A0A2D3WHS6_9BACT</name>
<dbReference type="Pfam" id="PF05833">
    <property type="entry name" value="NFACT_N"/>
    <property type="match status" value="2"/>
</dbReference>
<gene>
    <name evidence="2" type="ORF">CFH83_00665</name>
</gene>
<keyword evidence="1" id="KW-0175">Coiled coil</keyword>
<proteinExistence type="predicted"/>
<protein>
    <recommendedName>
        <fullName evidence="4">NFACT RNA-binding domain-containing protein</fullName>
    </recommendedName>
</protein>
<feature type="coiled-coil region" evidence="1">
    <location>
        <begin position="178"/>
        <end position="213"/>
    </location>
</feature>
<evidence type="ECO:0008006" key="4">
    <source>
        <dbReference type="Google" id="ProtNLM"/>
    </source>
</evidence>
<dbReference type="PANTHER" id="PTHR15239:SF6">
    <property type="entry name" value="RIBOSOME QUALITY CONTROL COMPLEX SUBUNIT NEMF"/>
    <property type="match status" value="1"/>
</dbReference>
<evidence type="ECO:0000313" key="3">
    <source>
        <dbReference type="Proteomes" id="UP000228859"/>
    </source>
</evidence>
<dbReference type="EMBL" id="DLUI01000011">
    <property type="protein sequence ID" value="DAB39455.1"/>
    <property type="molecule type" value="Genomic_DNA"/>
</dbReference>
<dbReference type="RefSeq" id="WP_294893528.1">
    <property type="nucleotide sequence ID" value="NZ_DLUI01000011.1"/>
</dbReference>
<dbReference type="GO" id="GO:0000049">
    <property type="term" value="F:tRNA binding"/>
    <property type="evidence" value="ECO:0007669"/>
    <property type="project" value="TreeGrafter"/>
</dbReference>
<dbReference type="InterPro" id="IPR051608">
    <property type="entry name" value="RQC_Subunit_NEMF"/>
</dbReference>
<sequence>MRFSYLKQIVAYMQQLTHIVAAYRVNDTTLKLVFNRENSWNFEMARGNSAITVGEIPTRGKMYQAPFDVLLAKRLNRSSIQSITLHNNDKIIRITTTTSGSYKSETTVLQLEFTGKHTNVILLDKEGIVLEALRHIDEDVSTRCVRVGQKLGEIPKPPYEPQEYPLEDVRGYLEGEFARRSNDKLEQLKNEKKTLLQKRLLQLQKHLAGLDEEGALIQESQEAQNAGHLVLANLDTIKPYDKIAELHNFDGTPIQLELPTGCTTASGCANSFFKRSKKAKQKALGLHQERSNLEAKIRHLELFIQTVAEASTPDEITLLFPPKSTASKQKNSDSIAEFWIEGVKVSLGKSEKGNIELLRNAKARDIWMHLKDRPSAHVIISTDKQQLPEKLLEASAKLCVDFSVFEKGNYLVDYTPRREVKMVEGANVLYTNYKTLSIQKG</sequence>
<dbReference type="GO" id="GO:1990112">
    <property type="term" value="C:RQC complex"/>
    <property type="evidence" value="ECO:0007669"/>
    <property type="project" value="TreeGrafter"/>
</dbReference>
<dbReference type="PANTHER" id="PTHR15239">
    <property type="entry name" value="NUCLEAR EXPORT MEDIATOR FACTOR NEMF"/>
    <property type="match status" value="1"/>
</dbReference>
<accession>A0A2D3WHS6</accession>
<dbReference type="Gene3D" id="2.30.310.10">
    <property type="entry name" value="ibrinogen binding protein from staphylococcus aureus domain"/>
    <property type="match status" value="1"/>
</dbReference>
<dbReference type="Proteomes" id="UP000228859">
    <property type="component" value="Unassembled WGS sequence"/>
</dbReference>
<comment type="caution">
    <text evidence="2">The sequence shown here is derived from an EMBL/GenBank/DDBJ whole genome shotgun (WGS) entry which is preliminary data.</text>
</comment>